<reference evidence="4 5" key="1">
    <citation type="submission" date="2017-11" db="EMBL/GenBank/DDBJ databases">
        <title>Streptomyces carmine sp. nov., a novel actinomycete isolated from Sophora alopecuroides in Xinjiang, China.</title>
        <authorList>
            <person name="Wang Y."/>
            <person name="Luo X."/>
            <person name="Wan C."/>
            <person name="Zhang L."/>
        </authorList>
    </citation>
    <scope>NUCLEOTIDE SEQUENCE [LARGE SCALE GENOMIC DNA]</scope>
    <source>
        <strain evidence="4 5">TRM SA0054</strain>
    </source>
</reference>
<keyword evidence="2" id="KW-1133">Transmembrane helix</keyword>
<feature type="domain" description="DUF4328" evidence="3">
    <location>
        <begin position="70"/>
        <end position="229"/>
    </location>
</feature>
<feature type="transmembrane region" description="Helical" evidence="2">
    <location>
        <begin position="202"/>
        <end position="224"/>
    </location>
</feature>
<sequence length="249" mass="27139">MNPDHPDYAEHLDGSRNPARSAGPVPVAPTGLAKAVTVLLGAVIAADVFSLYGGLAVHGLVDDLIAGRPVTEAESARADRLYGLAGVAQFATMLAAGVVFLVWFRRVRVNAEVFVPDGHRKSRGWVIWGWFVPVVNLWFPRRITLDIWNASSPVPLNDPDPERPSRPLVNAWWTLWLLATYVGNGAGRMYDRDEYVETIQSALVMLIVSDILSIVAAVLAILVVRALTRMQQARILQGPGPLYPAFPAS</sequence>
<dbReference type="Pfam" id="PF14219">
    <property type="entry name" value="DUF4328"/>
    <property type="match status" value="1"/>
</dbReference>
<feature type="compositionally biased region" description="Basic and acidic residues" evidence="1">
    <location>
        <begin position="1"/>
        <end position="14"/>
    </location>
</feature>
<dbReference type="Proteomes" id="UP000230407">
    <property type="component" value="Unassembled WGS sequence"/>
</dbReference>
<evidence type="ECO:0000259" key="3">
    <source>
        <dbReference type="Pfam" id="PF14219"/>
    </source>
</evidence>
<keyword evidence="2" id="KW-0472">Membrane</keyword>
<keyword evidence="5" id="KW-1185">Reference proteome</keyword>
<feature type="region of interest" description="Disordered" evidence="1">
    <location>
        <begin position="1"/>
        <end position="24"/>
    </location>
</feature>
<evidence type="ECO:0000313" key="5">
    <source>
        <dbReference type="Proteomes" id="UP000230407"/>
    </source>
</evidence>
<protein>
    <recommendedName>
        <fullName evidence="3">DUF4328 domain-containing protein</fullName>
    </recommendedName>
</protein>
<name>A0A2M8LPK7_9ACTN</name>
<accession>A0A2M8LPK7</accession>
<organism evidence="4 5">
    <name type="scientific">Streptomyces carminius</name>
    <dbReference type="NCBI Taxonomy" id="2665496"/>
    <lineage>
        <taxon>Bacteria</taxon>
        <taxon>Bacillati</taxon>
        <taxon>Actinomycetota</taxon>
        <taxon>Actinomycetes</taxon>
        <taxon>Kitasatosporales</taxon>
        <taxon>Streptomycetaceae</taxon>
        <taxon>Streptomyces</taxon>
    </lineage>
</organism>
<feature type="transmembrane region" description="Helical" evidence="2">
    <location>
        <begin position="123"/>
        <end position="139"/>
    </location>
</feature>
<dbReference type="EMBL" id="PGGW01000071">
    <property type="protein sequence ID" value="PJE93870.1"/>
    <property type="molecule type" value="Genomic_DNA"/>
</dbReference>
<feature type="transmembrane region" description="Helical" evidence="2">
    <location>
        <begin position="35"/>
        <end position="61"/>
    </location>
</feature>
<evidence type="ECO:0000256" key="1">
    <source>
        <dbReference type="SAM" id="MobiDB-lite"/>
    </source>
</evidence>
<evidence type="ECO:0000313" key="4">
    <source>
        <dbReference type="EMBL" id="PJE93870.1"/>
    </source>
</evidence>
<gene>
    <name evidence="4" type="ORF">CUT44_32280</name>
</gene>
<dbReference type="InterPro" id="IPR025565">
    <property type="entry name" value="DUF4328"/>
</dbReference>
<dbReference type="AlphaFoldDB" id="A0A2M8LPK7"/>
<evidence type="ECO:0000256" key="2">
    <source>
        <dbReference type="SAM" id="Phobius"/>
    </source>
</evidence>
<feature type="transmembrane region" description="Helical" evidence="2">
    <location>
        <begin position="171"/>
        <end position="190"/>
    </location>
</feature>
<proteinExistence type="predicted"/>
<feature type="transmembrane region" description="Helical" evidence="2">
    <location>
        <begin position="81"/>
        <end position="103"/>
    </location>
</feature>
<comment type="caution">
    <text evidence="4">The sequence shown here is derived from an EMBL/GenBank/DDBJ whole genome shotgun (WGS) entry which is preliminary data.</text>
</comment>
<keyword evidence="2" id="KW-0812">Transmembrane</keyword>
<dbReference type="RefSeq" id="WP_100205540.1">
    <property type="nucleotide sequence ID" value="NZ_PGGW01000071.1"/>
</dbReference>